<dbReference type="Proteomes" id="UP000022141">
    <property type="component" value="Unassembled WGS sequence"/>
</dbReference>
<dbReference type="STRING" id="1454004.AW11_01330"/>
<name>A0A011RF64_ACCRE</name>
<dbReference type="PATRIC" id="fig|1454004.3.peg.1386"/>
<dbReference type="EMBL" id="JEMY01000013">
    <property type="protein sequence ID" value="EXI89839.1"/>
    <property type="molecule type" value="Genomic_DNA"/>
</dbReference>
<proteinExistence type="predicted"/>
<evidence type="ECO:0000313" key="1">
    <source>
        <dbReference type="EMBL" id="EXI89839.1"/>
    </source>
</evidence>
<dbReference type="AlphaFoldDB" id="A0A011RF64"/>
<organism evidence="1 2">
    <name type="scientific">Accumulibacter regalis</name>
    <dbReference type="NCBI Taxonomy" id="522306"/>
    <lineage>
        <taxon>Bacteria</taxon>
        <taxon>Pseudomonadati</taxon>
        <taxon>Pseudomonadota</taxon>
        <taxon>Betaproteobacteria</taxon>
        <taxon>Candidatus Accumulibacter</taxon>
    </lineage>
</organism>
<sequence length="76" mass="7912">MNVRVPRKGVLGAVAVAVVLLLAWLATSQGPLAPTKVTLARVEQGPLVASTFGIGTVEARRSYTLGPTMASRVLRA</sequence>
<comment type="caution">
    <text evidence="1">The sequence shown here is derived from an EMBL/GenBank/DDBJ whole genome shotgun (WGS) entry which is preliminary data.</text>
</comment>
<reference evidence="1" key="1">
    <citation type="submission" date="2014-02" db="EMBL/GenBank/DDBJ databases">
        <title>Expanding our view of genomic diversity in Candidatus Accumulibacter clades.</title>
        <authorList>
            <person name="Skennerton C.T."/>
            <person name="Barr J.J."/>
            <person name="Slater F.R."/>
            <person name="Bond P.L."/>
            <person name="Tyson G.W."/>
        </authorList>
    </citation>
    <scope>NUCLEOTIDE SEQUENCE [LARGE SCALE GENOMIC DNA]</scope>
</reference>
<protein>
    <recommendedName>
        <fullName evidence="3">Efflux transporter, RND family, MFP subunit</fullName>
    </recommendedName>
</protein>
<keyword evidence="2" id="KW-1185">Reference proteome</keyword>
<evidence type="ECO:0000313" key="2">
    <source>
        <dbReference type="Proteomes" id="UP000022141"/>
    </source>
</evidence>
<gene>
    <name evidence="1" type="ORF">AW11_01330</name>
</gene>
<accession>A0A011RF64</accession>
<evidence type="ECO:0008006" key="3">
    <source>
        <dbReference type="Google" id="ProtNLM"/>
    </source>
</evidence>
<dbReference type="eggNOG" id="COG0845">
    <property type="taxonomic scope" value="Bacteria"/>
</dbReference>